<accession>A0A5J6VLM5</accession>
<sequence length="1237" mass="135637">MADYNDDSSDLATMIVTSSEIASAKVEDISMKVVAGSPETSGIWGSILISNNSVALTAFDKKVHDANLLSDLTFTKENITFVNDTIHSLSITSEAIEGDPTGADPLGAHTTANTNLLLPFISTTTSLSCTNKVPDVDYQLTDYALFQSVVQNSIFEGFGAYSTTQGFQQNLVNLLMTDDSQLFGGYNFGTSSQLPLIMFDVTRQFLNTKLQLRWDTTITAVAGNEARNPGSDWNHALGISALTGDSCLSAVQALADTNITQRCNLGKLNKCIQYTDYYNNYNELHNIENVRMNGLKGTHSLFATDGSQTLSGGGTSYNCQNYIDEGDTLALNGSDPTFGTADYIEITMEEVRRELFKTLACPELFGMIFFDQKPVDIQEGPTSALYDETEFEYDQNNVQTWKGGQIRITNINEARLWLLQYRNWLLHKLSEYKIANKIKKANHPLLGHIESASNYLYTLDSFTIALITGGASLPDLYTNSIHQFHQTVNKTTDSNLIAGAKLSNCGLLTNLEFLRWAHLSSETPSSGTNTEGVSVEQHTDGLGFGYQIGKDNFHMEADTSTLSEKYGLVAPTGVTGANFQYRNTDRTNTNLNSSIRSSISGVNLQPRELHFDGDSTISFSTMEPQLINTWWEDTICGGIRREWILPVNVKIATSGTISVNEFYTSAIDTDTRLTTVGTFVTALNNSDIQFRDRGNPGFLTNDVFNVSNWAWAKHLPAGPHQGEDSVNNEAATDDFEVALSITGRDASLGNFKDQSESELNHPNFIDPRKITRTFCHNSFGASIKILDPVRQLHEASTKSTHKVWLCARNGSLFKSGDHVLALDRKFGYGFCLGDLISVGQSHHFNLGSRITTNTKRRAAHGRIGHQKNLPTEFNAVVNCEFAMAFNVVDRCTGRFDYYDGKSTHAGGTNWNAAVGNSLKAHSGDWLEGLPGPFEATTLDGHNGNYIDYIADMFNDVYGTSLLHLATRQTAAALTVKTLTTKYLNNGDVFAFPSDSSSETCEVFYGKYQFKRDFNSATDADFVSTGSDEVVGSNLIYGGAYPDTVSAASVMAFNGGSTVNPNNDFLNLWFNFIKTNSNKYLLHKDVSIVDYKTTVTAPTAATANLISKHMFVPIWNTSILRHRSEYSDTVIRGTKQCPIDPDLQAGILIQKDQIITYDSGVTSNTLTYSDQPNPLLRNVETAGGEEFALNARYVPAGTLLPQTEYLTTDNTGLVLTGDQSITSAAQSAEVELLGTALP</sequence>
<evidence type="ECO:0000313" key="1">
    <source>
        <dbReference type="EMBL" id="QFG74873.1"/>
    </source>
</evidence>
<dbReference type="EMBL" id="MN448295">
    <property type="protein sequence ID" value="QFG74873.1"/>
    <property type="molecule type" value="Genomic_DNA"/>
</dbReference>
<reference evidence="1" key="1">
    <citation type="journal article" date="2019" name="Philos. Trans. R. Soc. Lond., B, Biol. Sci.">
        <title>Targeted metagenomic recovery of four divergent viruses reveals shared and distinctive characteristics of giant viruses of marine eukaryotes.</title>
        <authorList>
            <person name="Needham D.M."/>
            <person name="Poirier C."/>
            <person name="Hehenberger E."/>
            <person name="Jimenez V."/>
            <person name="Swalwell J.E."/>
            <person name="Santoro A.E."/>
            <person name="Worden A.Z."/>
        </authorList>
    </citation>
    <scope>NUCLEOTIDE SEQUENCE</scope>
    <source>
        <strain evidence="1">OPacV-421</strain>
    </source>
</reference>
<protein>
    <submittedName>
        <fullName evidence="1">Uncharacterized protein</fullName>
    </submittedName>
</protein>
<organism evidence="1">
    <name type="scientific">Megaviridae environmental sample</name>
    <dbReference type="NCBI Taxonomy" id="1737588"/>
    <lineage>
        <taxon>Viruses</taxon>
        <taxon>Varidnaviria</taxon>
        <taxon>Bamfordvirae</taxon>
        <taxon>Nucleocytoviricota</taxon>
        <taxon>Megaviricetes</taxon>
        <taxon>Imitervirales</taxon>
        <taxon>Mimiviridae</taxon>
        <taxon>environmental samples</taxon>
    </lineage>
</organism>
<proteinExistence type="predicted"/>
<name>A0A5J6VLM5_9VIRU</name>